<dbReference type="InterPro" id="IPR032710">
    <property type="entry name" value="NTF2-like_dom_sf"/>
</dbReference>
<dbReference type="RefSeq" id="WP_183123562.1">
    <property type="nucleotide sequence ID" value="NZ_JACJHR010000009.1"/>
</dbReference>
<comment type="caution">
    <text evidence="2">The sequence shown here is derived from an EMBL/GenBank/DDBJ whole genome shotgun (WGS) entry which is preliminary data.</text>
</comment>
<gene>
    <name evidence="2" type="ORF">H5411_09245</name>
</gene>
<feature type="domain" description="SnoaL-like" evidence="1">
    <location>
        <begin position="5"/>
        <end position="128"/>
    </location>
</feature>
<dbReference type="InterPro" id="IPR037401">
    <property type="entry name" value="SnoaL-like"/>
</dbReference>
<sequence length="147" mass="16268">MTTNDDRIAITDLLFAYNVAVDALDIDGWAACFTPDGVFYGAYDTFRATEDKERFAEHARELEAAGMPRMRHFLSNIRIDIDGDEARVHSFFQIIATPSASASSIAMVGEYTDRLRRVEGRWLFVERRVLTDGSEASADGHATAGAA</sequence>
<proteinExistence type="predicted"/>
<organism evidence="2 3">
    <name type="scientific">Amycolatopsis echigonensis</name>
    <dbReference type="NCBI Taxonomy" id="2576905"/>
    <lineage>
        <taxon>Bacteria</taxon>
        <taxon>Bacillati</taxon>
        <taxon>Actinomycetota</taxon>
        <taxon>Actinomycetes</taxon>
        <taxon>Pseudonocardiales</taxon>
        <taxon>Pseudonocardiaceae</taxon>
        <taxon>Amycolatopsis</taxon>
    </lineage>
</organism>
<dbReference type="Proteomes" id="UP000550260">
    <property type="component" value="Unassembled WGS sequence"/>
</dbReference>
<evidence type="ECO:0000259" key="1">
    <source>
        <dbReference type="Pfam" id="PF13577"/>
    </source>
</evidence>
<accession>A0A8E1VW34</accession>
<protein>
    <submittedName>
        <fullName evidence="2">Nuclear transport factor 2 family protein</fullName>
    </submittedName>
</protein>
<reference evidence="2 3" key="1">
    <citation type="submission" date="2020-08" db="EMBL/GenBank/DDBJ databases">
        <title>Amycolatopsis echigonensis JCM 21831.</title>
        <authorList>
            <person name="Tedsree N."/>
            <person name="Kuncharoen N."/>
            <person name="Likhitwitayawuid K."/>
            <person name="Tanasupawat S."/>
        </authorList>
    </citation>
    <scope>NUCLEOTIDE SEQUENCE [LARGE SCALE GENOMIC DNA]</scope>
    <source>
        <strain evidence="2 3">JCM 21831</strain>
    </source>
</reference>
<name>A0A8E1VW34_9PSEU</name>
<evidence type="ECO:0000313" key="2">
    <source>
        <dbReference type="EMBL" id="MBB2499317.1"/>
    </source>
</evidence>
<evidence type="ECO:0000313" key="3">
    <source>
        <dbReference type="Proteomes" id="UP000550260"/>
    </source>
</evidence>
<dbReference type="SUPFAM" id="SSF54427">
    <property type="entry name" value="NTF2-like"/>
    <property type="match status" value="1"/>
</dbReference>
<dbReference type="AlphaFoldDB" id="A0A8E1VW34"/>
<dbReference type="Gene3D" id="3.10.450.50">
    <property type="match status" value="1"/>
</dbReference>
<dbReference type="EMBL" id="JACJHR010000009">
    <property type="protein sequence ID" value="MBB2499317.1"/>
    <property type="molecule type" value="Genomic_DNA"/>
</dbReference>
<dbReference type="Pfam" id="PF13577">
    <property type="entry name" value="SnoaL_4"/>
    <property type="match status" value="1"/>
</dbReference>